<evidence type="ECO:0000313" key="2">
    <source>
        <dbReference type="Proteomes" id="UP000233387"/>
    </source>
</evidence>
<dbReference type="AlphaFoldDB" id="A0A2N3IJ40"/>
<evidence type="ECO:0008006" key="3">
    <source>
        <dbReference type="Google" id="ProtNLM"/>
    </source>
</evidence>
<dbReference type="OrthoDB" id="9803040at2"/>
<dbReference type="Proteomes" id="UP000233387">
    <property type="component" value="Unassembled WGS sequence"/>
</dbReference>
<dbReference type="EMBL" id="NKXO01000007">
    <property type="protein sequence ID" value="PKQ70352.1"/>
    <property type="molecule type" value="Genomic_DNA"/>
</dbReference>
<sequence length="175" mass="20077">MQAEETIINRVAQSGIITIDLADFYEKGERVIFDVASTLYQGLILREKEFRQFLKEHNWQSYTGKNVAITCSADAIVPMWAYMLVAVHLEGLANHFIFGSLQELEIELFRKNLAKLNLKEFEGKRVVIKGCGEIPIPAYAYVEITRLLKPLVQSLMFGEPCSTVPIYKKKQEVRY</sequence>
<gene>
    <name evidence="1" type="ORF">Rain11_0580</name>
</gene>
<protein>
    <recommendedName>
        <fullName evidence="3">DUF2480 family protein</fullName>
    </recommendedName>
</protein>
<name>A0A2N3IJ40_9BACT</name>
<proteinExistence type="predicted"/>
<dbReference type="Pfam" id="PF10652">
    <property type="entry name" value="DUF2480"/>
    <property type="match status" value="1"/>
</dbReference>
<keyword evidence="2" id="KW-1185">Reference proteome</keyword>
<dbReference type="InterPro" id="IPR018914">
    <property type="entry name" value="DUF2480"/>
</dbReference>
<comment type="caution">
    <text evidence="1">The sequence shown here is derived from an EMBL/GenBank/DDBJ whole genome shotgun (WGS) entry which is preliminary data.</text>
</comment>
<accession>A0A2N3IJ40</accession>
<evidence type="ECO:0000313" key="1">
    <source>
        <dbReference type="EMBL" id="PKQ70352.1"/>
    </source>
</evidence>
<reference evidence="1 2" key="1">
    <citation type="submission" date="2017-06" db="EMBL/GenBank/DDBJ databases">
        <title>Raineya orbicola gen. nov., sp. nov. a slightly thermophilic bacterium of the phylum Bacteroidetes and the description of Raineyaceae fam. nov.</title>
        <authorList>
            <person name="Albuquerque L."/>
            <person name="Polonia A.R.M."/>
            <person name="Barroso C."/>
            <person name="Froufe H.J.C."/>
            <person name="Lage O."/>
            <person name="Lobo-Da-Cunha A."/>
            <person name="Egas C."/>
            <person name="Da Costa M.S."/>
        </authorList>
    </citation>
    <scope>NUCLEOTIDE SEQUENCE [LARGE SCALE GENOMIC DNA]</scope>
    <source>
        <strain evidence="1 2">SPSPC-11</strain>
    </source>
</reference>
<organism evidence="1 2">
    <name type="scientific">Raineya orbicola</name>
    <dbReference type="NCBI Taxonomy" id="2016530"/>
    <lineage>
        <taxon>Bacteria</taxon>
        <taxon>Pseudomonadati</taxon>
        <taxon>Bacteroidota</taxon>
        <taxon>Cytophagia</taxon>
        <taxon>Cytophagales</taxon>
        <taxon>Raineyaceae</taxon>
        <taxon>Raineya</taxon>
    </lineage>
</organism>
<dbReference type="RefSeq" id="WP_101357840.1">
    <property type="nucleotide sequence ID" value="NZ_NKXO01000007.1"/>
</dbReference>